<organism evidence="3">
    <name type="scientific">Absidia glauca</name>
    <name type="common">Pin mould</name>
    <dbReference type="NCBI Taxonomy" id="4829"/>
    <lineage>
        <taxon>Eukaryota</taxon>
        <taxon>Fungi</taxon>
        <taxon>Fungi incertae sedis</taxon>
        <taxon>Mucoromycota</taxon>
        <taxon>Mucoromycotina</taxon>
        <taxon>Mucoromycetes</taxon>
        <taxon>Mucorales</taxon>
        <taxon>Cunninghamellaceae</taxon>
        <taxon>Absidia</taxon>
    </lineage>
</organism>
<protein>
    <submittedName>
        <fullName evidence="3">Uncharacterized protein</fullName>
    </submittedName>
</protein>
<keyword evidence="4" id="KW-1185">Reference proteome</keyword>
<accession>A0A168T1Z4</accession>
<keyword evidence="2" id="KW-0812">Transmembrane</keyword>
<evidence type="ECO:0000313" key="4">
    <source>
        <dbReference type="Proteomes" id="UP000078561"/>
    </source>
</evidence>
<dbReference type="Proteomes" id="UP000078561">
    <property type="component" value="Unassembled WGS sequence"/>
</dbReference>
<sequence length="223" mass="24715">MTCMVTDVYLYGSIRRIDTSVVHLLLERRFGDPIGEWTDRVSDRLPVAVAATDADHGETRIDLLAHTGYIQNHWQILVTHPPSPISPTFTVTRLMYIMQAATLFVFMLSYLWQQILHLHEPYFGGFKRRKPPGARADVEQEAPSVHSPALPPLSSANTSVSSTSTQLIHEEPSFMQLPRSVVDPSPSASESPPATNTSSEIPTSSSLSSSDEDRYPSPSIRTI</sequence>
<feature type="transmembrane region" description="Helical" evidence="2">
    <location>
        <begin position="94"/>
        <end position="112"/>
    </location>
</feature>
<evidence type="ECO:0000256" key="2">
    <source>
        <dbReference type="SAM" id="Phobius"/>
    </source>
</evidence>
<feature type="compositionally biased region" description="Low complexity" evidence="1">
    <location>
        <begin position="184"/>
        <end position="209"/>
    </location>
</feature>
<evidence type="ECO:0000256" key="1">
    <source>
        <dbReference type="SAM" id="MobiDB-lite"/>
    </source>
</evidence>
<dbReference type="InParanoid" id="A0A168T1Z4"/>
<reference evidence="3" key="1">
    <citation type="submission" date="2016-04" db="EMBL/GenBank/DDBJ databases">
        <authorList>
            <person name="Evans L.H."/>
            <person name="Alamgir A."/>
            <person name="Owens N."/>
            <person name="Weber N.D."/>
            <person name="Virtaneva K."/>
            <person name="Barbian K."/>
            <person name="Babar A."/>
            <person name="Rosenke K."/>
        </authorList>
    </citation>
    <scope>NUCLEOTIDE SEQUENCE [LARGE SCALE GENOMIC DNA]</scope>
    <source>
        <strain evidence="3">CBS 101.48</strain>
    </source>
</reference>
<name>A0A168T1Z4_ABSGL</name>
<gene>
    <name evidence="3" type="primary">ABSGL_15011.1 scaffold 15162</name>
</gene>
<feature type="region of interest" description="Disordered" evidence="1">
    <location>
        <begin position="130"/>
        <end position="223"/>
    </location>
</feature>
<keyword evidence="2" id="KW-0472">Membrane</keyword>
<dbReference type="AlphaFoldDB" id="A0A168T1Z4"/>
<proteinExistence type="predicted"/>
<evidence type="ECO:0000313" key="3">
    <source>
        <dbReference type="EMBL" id="SAM09335.1"/>
    </source>
</evidence>
<dbReference type="OrthoDB" id="102260at2759"/>
<dbReference type="EMBL" id="LT555008">
    <property type="protein sequence ID" value="SAM09335.1"/>
    <property type="molecule type" value="Genomic_DNA"/>
</dbReference>
<feature type="compositionally biased region" description="Low complexity" evidence="1">
    <location>
        <begin position="154"/>
        <end position="165"/>
    </location>
</feature>
<keyword evidence="2" id="KW-1133">Transmembrane helix</keyword>